<feature type="transmembrane region" description="Helical" evidence="8">
    <location>
        <begin position="109"/>
        <end position="131"/>
    </location>
</feature>
<keyword evidence="7 8" id="KW-0472">Membrane</keyword>
<reference evidence="9 10" key="1">
    <citation type="submission" date="2017-09" db="EMBL/GenBank/DDBJ databases">
        <authorList>
            <person name="Ehlers B."/>
            <person name="Leendertz F.H."/>
        </authorList>
    </citation>
    <scope>NUCLEOTIDE SEQUENCE [LARGE SCALE GENOMIC DNA]</scope>
    <source>
        <strain evidence="9 10">DSM 18289</strain>
    </source>
</reference>
<keyword evidence="5 8" id="KW-0812">Transmembrane</keyword>
<evidence type="ECO:0000256" key="7">
    <source>
        <dbReference type="ARBA" id="ARBA00023136"/>
    </source>
</evidence>
<feature type="transmembrane region" description="Helical" evidence="8">
    <location>
        <begin position="138"/>
        <end position="155"/>
    </location>
</feature>
<dbReference type="Pfam" id="PF01925">
    <property type="entry name" value="TauE"/>
    <property type="match status" value="1"/>
</dbReference>
<protein>
    <recommendedName>
        <fullName evidence="8">Probable membrane transporter protein</fullName>
    </recommendedName>
</protein>
<feature type="transmembrane region" description="Helical" evidence="8">
    <location>
        <begin position="231"/>
        <end position="251"/>
    </location>
</feature>
<evidence type="ECO:0000256" key="5">
    <source>
        <dbReference type="ARBA" id="ARBA00022692"/>
    </source>
</evidence>
<dbReference type="GO" id="GO:0005886">
    <property type="term" value="C:plasma membrane"/>
    <property type="evidence" value="ECO:0007669"/>
    <property type="project" value="UniProtKB-SubCell"/>
</dbReference>
<evidence type="ECO:0000313" key="9">
    <source>
        <dbReference type="EMBL" id="SNZ19225.1"/>
    </source>
</evidence>
<gene>
    <name evidence="9" type="ORF">SAMN06265368_2305</name>
</gene>
<dbReference type="InterPro" id="IPR002781">
    <property type="entry name" value="TM_pro_TauE-like"/>
</dbReference>
<evidence type="ECO:0000256" key="8">
    <source>
        <dbReference type="RuleBase" id="RU363041"/>
    </source>
</evidence>
<dbReference type="InterPro" id="IPR052017">
    <property type="entry name" value="TSUP"/>
</dbReference>
<evidence type="ECO:0000256" key="1">
    <source>
        <dbReference type="ARBA" id="ARBA00004651"/>
    </source>
</evidence>
<accession>A0A285PBW9</accession>
<evidence type="ECO:0000256" key="4">
    <source>
        <dbReference type="ARBA" id="ARBA00022475"/>
    </source>
</evidence>
<sequence length="283" mass="29971">MTGGWEGERAGSGFLKQDLKRRLMQLGCPLSDAVLFAGLSEWEWAICCGAALLAGGVRGFAGFGLSAVAMACLVLILPPVELIPILYVMESAASLVMFRGGMRDADMSHVWPLAIGSFIGMPLGLMATVTVSPDLSKLIAVLVILTLTLLQFSRSMPAALTNKTGRYVVGTTAGIVTGLASVGGMVVALYVLASRSPATQMRAALTMFLFIGMFTTLGHMVLYGVMTETAIVRGMILAPFALAGVFLGAWAFRPSLQIYYRRFCLGLLIAICLSSLVRLAFGA</sequence>
<keyword evidence="3" id="KW-0813">Transport</keyword>
<dbReference type="Proteomes" id="UP000219439">
    <property type="component" value="Unassembled WGS sequence"/>
</dbReference>
<keyword evidence="4 8" id="KW-1003">Cell membrane</keyword>
<evidence type="ECO:0000256" key="2">
    <source>
        <dbReference type="ARBA" id="ARBA00009142"/>
    </source>
</evidence>
<evidence type="ECO:0000256" key="3">
    <source>
        <dbReference type="ARBA" id="ARBA00022448"/>
    </source>
</evidence>
<keyword evidence="6 8" id="KW-1133">Transmembrane helix</keyword>
<dbReference type="AlphaFoldDB" id="A0A285PBW9"/>
<dbReference type="PANTHER" id="PTHR30269:SF37">
    <property type="entry name" value="MEMBRANE TRANSPORTER PROTEIN"/>
    <property type="match status" value="1"/>
</dbReference>
<dbReference type="PANTHER" id="PTHR30269">
    <property type="entry name" value="TRANSMEMBRANE PROTEIN YFCA"/>
    <property type="match status" value="1"/>
</dbReference>
<feature type="transmembrane region" description="Helical" evidence="8">
    <location>
        <begin position="68"/>
        <end position="89"/>
    </location>
</feature>
<feature type="transmembrane region" description="Helical" evidence="8">
    <location>
        <begin position="167"/>
        <end position="192"/>
    </location>
</feature>
<proteinExistence type="inferred from homology"/>
<comment type="subcellular location">
    <subcellularLocation>
        <location evidence="1 8">Cell membrane</location>
        <topology evidence="1 8">Multi-pass membrane protein</topology>
    </subcellularLocation>
</comment>
<evidence type="ECO:0000256" key="6">
    <source>
        <dbReference type="ARBA" id="ARBA00022989"/>
    </source>
</evidence>
<name>A0A285PBW9_9HYPH</name>
<feature type="transmembrane region" description="Helical" evidence="8">
    <location>
        <begin position="263"/>
        <end position="281"/>
    </location>
</feature>
<comment type="similarity">
    <text evidence="2 8">Belongs to the 4-toluene sulfonate uptake permease (TSUP) (TC 2.A.102) family.</text>
</comment>
<organism evidence="9 10">
    <name type="scientific">Cohaesibacter gelatinilyticus</name>
    <dbReference type="NCBI Taxonomy" id="372072"/>
    <lineage>
        <taxon>Bacteria</taxon>
        <taxon>Pseudomonadati</taxon>
        <taxon>Pseudomonadota</taxon>
        <taxon>Alphaproteobacteria</taxon>
        <taxon>Hyphomicrobiales</taxon>
        <taxon>Cohaesibacteraceae</taxon>
    </lineage>
</organism>
<feature type="transmembrane region" description="Helical" evidence="8">
    <location>
        <begin position="204"/>
        <end position="225"/>
    </location>
</feature>
<evidence type="ECO:0000313" key="10">
    <source>
        <dbReference type="Proteomes" id="UP000219439"/>
    </source>
</evidence>
<dbReference type="EMBL" id="OBEL01000002">
    <property type="protein sequence ID" value="SNZ19225.1"/>
    <property type="molecule type" value="Genomic_DNA"/>
</dbReference>
<keyword evidence="10" id="KW-1185">Reference proteome</keyword>